<organism evidence="2 3">
    <name type="scientific">Amantichitinum ursilacus</name>
    <dbReference type="NCBI Taxonomy" id="857265"/>
    <lineage>
        <taxon>Bacteria</taxon>
        <taxon>Pseudomonadati</taxon>
        <taxon>Pseudomonadota</taxon>
        <taxon>Betaproteobacteria</taxon>
        <taxon>Neisseriales</taxon>
        <taxon>Chitinibacteraceae</taxon>
        <taxon>Amantichitinum</taxon>
    </lineage>
</organism>
<comment type="caution">
    <text evidence="2">The sequence shown here is derived from an EMBL/GenBank/DDBJ whole genome shotgun (WGS) entry which is preliminary data.</text>
</comment>
<dbReference type="RefSeq" id="WP_053936403.1">
    <property type="nucleotide sequence ID" value="NZ_LAQT01000002.1"/>
</dbReference>
<reference evidence="2 3" key="1">
    <citation type="submission" date="2015-07" db="EMBL/GenBank/DDBJ databases">
        <title>Draft genome sequence of the Amantichitinum ursilacus IGB-41, a new chitin-degrading bacterium.</title>
        <authorList>
            <person name="Kirstahler P."/>
            <person name="Guenther M."/>
            <person name="Grumaz C."/>
            <person name="Rupp S."/>
            <person name="Zibek S."/>
            <person name="Sohn K."/>
        </authorList>
    </citation>
    <scope>NUCLEOTIDE SEQUENCE [LARGE SCALE GENOMIC DNA]</scope>
    <source>
        <strain evidence="2 3">IGB-41</strain>
    </source>
</reference>
<evidence type="ECO:0000256" key="1">
    <source>
        <dbReference type="SAM" id="MobiDB-lite"/>
    </source>
</evidence>
<evidence type="ECO:0000313" key="3">
    <source>
        <dbReference type="Proteomes" id="UP000037939"/>
    </source>
</evidence>
<gene>
    <name evidence="2" type="ORF">WG78_03565</name>
</gene>
<dbReference type="PROSITE" id="PS51257">
    <property type="entry name" value="PROKAR_LIPOPROTEIN"/>
    <property type="match status" value="1"/>
</dbReference>
<evidence type="ECO:0008006" key="4">
    <source>
        <dbReference type="Google" id="ProtNLM"/>
    </source>
</evidence>
<dbReference type="AlphaFoldDB" id="A0A0N0XKH5"/>
<keyword evidence="3" id="KW-1185">Reference proteome</keyword>
<dbReference type="STRING" id="857265.WG78_03565"/>
<dbReference type="Proteomes" id="UP000037939">
    <property type="component" value="Unassembled WGS sequence"/>
</dbReference>
<name>A0A0N0XKH5_9NEIS</name>
<sequence>MKIHQFAFALCLPLLSAMVLTGCERKDPPVKIDQGGKDAMDKAKAISDSVQKQDDQTNKNIDNQSK</sequence>
<dbReference type="EMBL" id="LAQT01000002">
    <property type="protein sequence ID" value="KPC54618.1"/>
    <property type="molecule type" value="Genomic_DNA"/>
</dbReference>
<evidence type="ECO:0000313" key="2">
    <source>
        <dbReference type="EMBL" id="KPC54618.1"/>
    </source>
</evidence>
<feature type="region of interest" description="Disordered" evidence="1">
    <location>
        <begin position="26"/>
        <end position="66"/>
    </location>
</feature>
<protein>
    <recommendedName>
        <fullName evidence="4">Lipoprotein</fullName>
    </recommendedName>
</protein>
<proteinExistence type="predicted"/>
<feature type="compositionally biased region" description="Basic and acidic residues" evidence="1">
    <location>
        <begin position="26"/>
        <end position="57"/>
    </location>
</feature>
<accession>A0A0N0XKH5</accession>